<comment type="caution">
    <text evidence="1">The sequence shown here is derived from an EMBL/GenBank/DDBJ whole genome shotgun (WGS) entry which is preliminary data.</text>
</comment>
<protein>
    <recommendedName>
        <fullName evidence="3">Secretion system C-terminal sorting domain-containing protein</fullName>
    </recommendedName>
</protein>
<proteinExistence type="predicted"/>
<evidence type="ECO:0000313" key="1">
    <source>
        <dbReference type="EMBL" id="KPK70800.1"/>
    </source>
</evidence>
<name>A0A0S8GDJ4_UNCW3</name>
<organism evidence="1 2">
    <name type="scientific">candidate division WOR_3 bacterium SM23_60</name>
    <dbReference type="NCBI Taxonomy" id="1703780"/>
    <lineage>
        <taxon>Bacteria</taxon>
        <taxon>Bacteria division WOR-3</taxon>
    </lineage>
</organism>
<sequence>MKYTIVLMCLAIMLFGEILTIDSIVDPHNWLNPGNILVSDDMYAEPHQNNDGINVSFTDPTQPALSIDSVFIFVEQYVSDSTNALWHIVPIIQDSAYPGTPQQYGSEYESLLRFDISSAVLSEADLISLQVELVPRLIVGPQPDWFVDHLYAEAFYQSVGIQENTNHSHFDILVPTIMQQEISFMCTLREAAPISITIWNSIGQPIARDIAHGVEGRNQINMNNMDNLTDGVYFLQTEVQGRLNTAKFLFVK</sequence>
<evidence type="ECO:0008006" key="3">
    <source>
        <dbReference type="Google" id="ProtNLM"/>
    </source>
</evidence>
<dbReference type="EMBL" id="LJUO01000080">
    <property type="protein sequence ID" value="KPK70800.1"/>
    <property type="molecule type" value="Genomic_DNA"/>
</dbReference>
<reference evidence="1 2" key="1">
    <citation type="journal article" date="2015" name="Microbiome">
        <title>Genomic resolution of linkages in carbon, nitrogen, and sulfur cycling among widespread estuary sediment bacteria.</title>
        <authorList>
            <person name="Baker B.J."/>
            <person name="Lazar C.S."/>
            <person name="Teske A.P."/>
            <person name="Dick G.J."/>
        </authorList>
    </citation>
    <scope>NUCLEOTIDE SEQUENCE [LARGE SCALE GENOMIC DNA]</scope>
    <source>
        <strain evidence="1">SM23_60</strain>
    </source>
</reference>
<dbReference type="AlphaFoldDB" id="A0A0S8GDJ4"/>
<gene>
    <name evidence="1" type="ORF">AMJ87_08270</name>
</gene>
<accession>A0A0S8GDJ4</accession>
<dbReference type="Proteomes" id="UP000051096">
    <property type="component" value="Unassembled WGS sequence"/>
</dbReference>
<evidence type="ECO:0000313" key="2">
    <source>
        <dbReference type="Proteomes" id="UP000051096"/>
    </source>
</evidence>